<dbReference type="InterPro" id="IPR024370">
    <property type="entry name" value="PBP_domain"/>
</dbReference>
<evidence type="ECO:0000313" key="8">
    <source>
        <dbReference type="Proteomes" id="UP000293852"/>
    </source>
</evidence>
<sequence length="385" mass="39106">MDRPVKLTRVPRAAAAVLAGALALTLAGCGSDDPIGRSPNAAVRAMAGDGPAAGSTTSVAGTFSGAGASSIEAAMDAWRAQFQNLNPAATVNYDPVGSGGGRRQFIAGGAVFAGSDNVLSADEIDQSRAVCGPEGAIDLPVYISPIAVAFNLPGIDTVNLSPDVMARIFAGDLRRWDDPAIAADNPGLDLPDLAITPVHRSDDSGTTANFVDYLAAVAPDVWTWDVSGVWPLTGGDSAQGTSGVVNAVQQTVGAITYADASRVGDLGTAAVLVGGQWVKFSAQGAATAVDVSPLLEGRHEHDMAIALDRATDVAGAYPLLLVSYAVVCLEYETEADAEFVREFMGFIVSDAGQQIAAQVAGSAPISAELAAGIRASLASITHRAG</sequence>
<dbReference type="GO" id="GO:0043190">
    <property type="term" value="C:ATP-binding cassette (ABC) transporter complex"/>
    <property type="evidence" value="ECO:0007669"/>
    <property type="project" value="InterPro"/>
</dbReference>
<evidence type="ECO:0000256" key="5">
    <source>
        <dbReference type="SAM" id="SignalP"/>
    </source>
</evidence>
<feature type="chain" id="PRO_5038706623" description="Phosphate-binding protein" evidence="5">
    <location>
        <begin position="28"/>
        <end position="385"/>
    </location>
</feature>
<keyword evidence="5" id="KW-0732">Signal</keyword>
<proteinExistence type="inferred from homology"/>
<dbReference type="InterPro" id="IPR005673">
    <property type="entry name" value="ABC_phos-bd_PstS"/>
</dbReference>
<dbReference type="SUPFAM" id="SSF53850">
    <property type="entry name" value="Periplasmic binding protein-like II"/>
    <property type="match status" value="1"/>
</dbReference>
<gene>
    <name evidence="7" type="ORF">EV386_2434</name>
</gene>
<protein>
    <recommendedName>
        <fullName evidence="4">Phosphate-binding protein</fullName>
    </recommendedName>
</protein>
<dbReference type="PIRSF" id="PIRSF002756">
    <property type="entry name" value="PstS"/>
    <property type="match status" value="1"/>
</dbReference>
<dbReference type="Gene3D" id="3.40.190.10">
    <property type="entry name" value="Periplasmic binding protein-like II"/>
    <property type="match status" value="2"/>
</dbReference>
<feature type="domain" description="PBP" evidence="6">
    <location>
        <begin position="56"/>
        <end position="350"/>
    </location>
</feature>
<dbReference type="Pfam" id="PF12849">
    <property type="entry name" value="PBP_like_2"/>
    <property type="match status" value="1"/>
</dbReference>
<name>A0A4Q7M2K6_9MICO</name>
<feature type="signal peptide" evidence="5">
    <location>
        <begin position="1"/>
        <end position="27"/>
    </location>
</feature>
<comment type="similarity">
    <text evidence="1 4">Belongs to the PstS family.</text>
</comment>
<dbReference type="OrthoDB" id="9801510at2"/>
<dbReference type="PANTHER" id="PTHR42996:SF1">
    <property type="entry name" value="PHOSPHATE-BINDING PROTEIN PSTS"/>
    <property type="match status" value="1"/>
</dbReference>
<dbReference type="GO" id="GO:0042301">
    <property type="term" value="F:phosphate ion binding"/>
    <property type="evidence" value="ECO:0007669"/>
    <property type="project" value="InterPro"/>
</dbReference>
<evidence type="ECO:0000259" key="6">
    <source>
        <dbReference type="Pfam" id="PF12849"/>
    </source>
</evidence>
<dbReference type="GO" id="GO:0035435">
    <property type="term" value="P:phosphate ion transmembrane transport"/>
    <property type="evidence" value="ECO:0007669"/>
    <property type="project" value="InterPro"/>
</dbReference>
<reference evidence="7 8" key="1">
    <citation type="submission" date="2019-02" db="EMBL/GenBank/DDBJ databases">
        <title>Sequencing the genomes of 1000 actinobacteria strains.</title>
        <authorList>
            <person name="Klenk H.-P."/>
        </authorList>
    </citation>
    <scope>NUCLEOTIDE SEQUENCE [LARGE SCALE GENOMIC DNA]</scope>
    <source>
        <strain evidence="7 8">DSM 16932</strain>
    </source>
</reference>
<evidence type="ECO:0000256" key="3">
    <source>
        <dbReference type="ARBA" id="ARBA00022592"/>
    </source>
</evidence>
<dbReference type="EMBL" id="SGWX01000001">
    <property type="protein sequence ID" value="RZS62115.1"/>
    <property type="molecule type" value="Genomic_DNA"/>
</dbReference>
<dbReference type="PANTHER" id="PTHR42996">
    <property type="entry name" value="PHOSPHATE-BINDING PROTEIN PSTS"/>
    <property type="match status" value="1"/>
</dbReference>
<evidence type="ECO:0000256" key="1">
    <source>
        <dbReference type="ARBA" id="ARBA00008725"/>
    </source>
</evidence>
<dbReference type="CDD" id="cd13565">
    <property type="entry name" value="PBP2_PstS"/>
    <property type="match status" value="1"/>
</dbReference>
<comment type="caution">
    <text evidence="7">The sequence shown here is derived from an EMBL/GenBank/DDBJ whole genome shotgun (WGS) entry which is preliminary data.</text>
</comment>
<keyword evidence="3 4" id="KW-0592">Phosphate transport</keyword>
<dbReference type="AlphaFoldDB" id="A0A4Q7M2K6"/>
<evidence type="ECO:0000313" key="7">
    <source>
        <dbReference type="EMBL" id="RZS62115.1"/>
    </source>
</evidence>
<evidence type="ECO:0000256" key="2">
    <source>
        <dbReference type="ARBA" id="ARBA00022448"/>
    </source>
</evidence>
<evidence type="ECO:0000256" key="4">
    <source>
        <dbReference type="PIRNR" id="PIRNR002756"/>
    </source>
</evidence>
<keyword evidence="2 4" id="KW-0813">Transport</keyword>
<dbReference type="PROSITE" id="PS51257">
    <property type="entry name" value="PROKAR_LIPOPROTEIN"/>
    <property type="match status" value="1"/>
</dbReference>
<accession>A0A4Q7M2K6</accession>
<organism evidence="7 8">
    <name type="scientific">Xylanimonas ulmi</name>
    <dbReference type="NCBI Taxonomy" id="228973"/>
    <lineage>
        <taxon>Bacteria</taxon>
        <taxon>Bacillati</taxon>
        <taxon>Actinomycetota</taxon>
        <taxon>Actinomycetes</taxon>
        <taxon>Micrococcales</taxon>
        <taxon>Promicromonosporaceae</taxon>
        <taxon>Xylanimonas</taxon>
    </lineage>
</organism>
<dbReference type="Proteomes" id="UP000293852">
    <property type="component" value="Unassembled WGS sequence"/>
</dbReference>
<keyword evidence="8" id="KW-1185">Reference proteome</keyword>
<dbReference type="InterPro" id="IPR050962">
    <property type="entry name" value="Phosphate-bind_PstS"/>
</dbReference>